<feature type="compositionally biased region" description="Basic and acidic residues" evidence="1">
    <location>
        <begin position="31"/>
        <end position="48"/>
    </location>
</feature>
<accession>A0A1G9LWV7</accession>
<dbReference type="GO" id="GO:0016740">
    <property type="term" value="F:transferase activity"/>
    <property type="evidence" value="ECO:0007669"/>
    <property type="project" value="UniProtKB-KW"/>
</dbReference>
<name>A0A1G9LWV7_9ACTN</name>
<dbReference type="SUPFAM" id="SSF56399">
    <property type="entry name" value="ADP-ribosylation"/>
    <property type="match status" value="1"/>
</dbReference>
<dbReference type="Gene3D" id="3.90.176.10">
    <property type="entry name" value="Toxin ADP-ribosyltransferase, Chain A, domain 1"/>
    <property type="match status" value="1"/>
</dbReference>
<keyword evidence="3" id="KW-0808">Transferase</keyword>
<dbReference type="RefSeq" id="WP_091053884.1">
    <property type="nucleotide sequence ID" value="NZ_FNGF01000008.1"/>
</dbReference>
<evidence type="ECO:0000259" key="2">
    <source>
        <dbReference type="Pfam" id="PF03496"/>
    </source>
</evidence>
<dbReference type="EMBL" id="FNGF01000008">
    <property type="protein sequence ID" value="SDL66304.1"/>
    <property type="molecule type" value="Genomic_DNA"/>
</dbReference>
<keyword evidence="4" id="KW-1185">Reference proteome</keyword>
<reference evidence="4" key="1">
    <citation type="submission" date="2016-10" db="EMBL/GenBank/DDBJ databases">
        <authorList>
            <person name="Varghese N."/>
            <person name="Submissions S."/>
        </authorList>
    </citation>
    <scope>NUCLEOTIDE SEQUENCE [LARGE SCALE GENOMIC DNA]</scope>
    <source>
        <strain evidence="4">CGMCC 4.3147</strain>
    </source>
</reference>
<feature type="region of interest" description="Disordered" evidence="1">
    <location>
        <begin position="1"/>
        <end position="71"/>
    </location>
</feature>
<evidence type="ECO:0000313" key="4">
    <source>
        <dbReference type="Proteomes" id="UP000198662"/>
    </source>
</evidence>
<evidence type="ECO:0000313" key="3">
    <source>
        <dbReference type="EMBL" id="SDL66304.1"/>
    </source>
</evidence>
<proteinExistence type="predicted"/>
<sequence length="217" mass="24028">MPPRSRSSSTDGAAKILTKPLDDLNVWRPASPKDRSRGPEAGGSKDPDPDGPVQGPKKDPLTTYSDDSDALNRYLRTLNKKDYSEEDRKRFNELAGDVSKRLDELPKRPGTTYRGAPGGEWLDKVKKDGIYSDPAFMSSSTDRRTAERFKAIATGAFGGERKDGVMITVDGRNGRDIMGQSSAAHQREVLFDQGSLFKVKDKYKDGDTTFLHLEELT</sequence>
<protein>
    <submittedName>
        <fullName evidence="3">ADP-ribosyltransferase exoenzyme</fullName>
    </submittedName>
</protein>
<dbReference type="PROSITE" id="PS51996">
    <property type="entry name" value="TR_MART"/>
    <property type="match status" value="1"/>
</dbReference>
<organism evidence="3 4">
    <name type="scientific">Glycomyces sambucus</name>
    <dbReference type="NCBI Taxonomy" id="380244"/>
    <lineage>
        <taxon>Bacteria</taxon>
        <taxon>Bacillati</taxon>
        <taxon>Actinomycetota</taxon>
        <taxon>Actinomycetes</taxon>
        <taxon>Glycomycetales</taxon>
        <taxon>Glycomycetaceae</taxon>
        <taxon>Glycomyces</taxon>
    </lineage>
</organism>
<dbReference type="AlphaFoldDB" id="A0A1G9LWV7"/>
<evidence type="ECO:0000256" key="1">
    <source>
        <dbReference type="SAM" id="MobiDB-lite"/>
    </source>
</evidence>
<dbReference type="OrthoDB" id="5191530at2"/>
<dbReference type="GO" id="GO:0005576">
    <property type="term" value="C:extracellular region"/>
    <property type="evidence" value="ECO:0007669"/>
    <property type="project" value="InterPro"/>
</dbReference>
<feature type="domain" description="ADP ribosyltransferase" evidence="2">
    <location>
        <begin position="58"/>
        <end position="201"/>
    </location>
</feature>
<gene>
    <name evidence="3" type="ORF">SAMN05216298_4692</name>
</gene>
<dbReference type="InterPro" id="IPR003540">
    <property type="entry name" value="ADP-ribosyltransferase"/>
</dbReference>
<dbReference type="Proteomes" id="UP000198662">
    <property type="component" value="Unassembled WGS sequence"/>
</dbReference>
<dbReference type="Pfam" id="PF03496">
    <property type="entry name" value="ADPrib_exo_Tox"/>
    <property type="match status" value="1"/>
</dbReference>
<feature type="compositionally biased region" description="Polar residues" evidence="1">
    <location>
        <begin position="1"/>
        <end position="11"/>
    </location>
</feature>